<dbReference type="Pfam" id="PF13975">
    <property type="entry name" value="gag-asp_proteas"/>
    <property type="match status" value="1"/>
</dbReference>
<feature type="compositionally biased region" description="Basic and acidic residues" evidence="1">
    <location>
        <begin position="39"/>
        <end position="72"/>
    </location>
</feature>
<organism evidence="2 3">
    <name type="scientific">Escallonia herrerae</name>
    <dbReference type="NCBI Taxonomy" id="1293975"/>
    <lineage>
        <taxon>Eukaryota</taxon>
        <taxon>Viridiplantae</taxon>
        <taxon>Streptophyta</taxon>
        <taxon>Embryophyta</taxon>
        <taxon>Tracheophyta</taxon>
        <taxon>Spermatophyta</taxon>
        <taxon>Magnoliopsida</taxon>
        <taxon>eudicotyledons</taxon>
        <taxon>Gunneridae</taxon>
        <taxon>Pentapetalae</taxon>
        <taxon>asterids</taxon>
        <taxon>campanulids</taxon>
        <taxon>Escalloniales</taxon>
        <taxon>Escalloniaceae</taxon>
        <taxon>Escallonia</taxon>
    </lineage>
</organism>
<gene>
    <name evidence="2" type="ORF">RJ639_003402</name>
</gene>
<evidence type="ECO:0000256" key="1">
    <source>
        <dbReference type="SAM" id="MobiDB-lite"/>
    </source>
</evidence>
<comment type="caution">
    <text evidence="2">The sequence shown here is derived from an EMBL/GenBank/DDBJ whole genome shotgun (WGS) entry which is preliminary data.</text>
</comment>
<feature type="compositionally biased region" description="Basic and acidic residues" evidence="1">
    <location>
        <begin position="1"/>
        <end position="32"/>
    </location>
</feature>
<keyword evidence="3" id="KW-1185">Reference proteome</keyword>
<dbReference type="PANTHER" id="PTHR12917">
    <property type="entry name" value="ASPARTYL PROTEASE DDI-RELATED"/>
    <property type="match status" value="1"/>
</dbReference>
<dbReference type="CDD" id="cd00303">
    <property type="entry name" value="retropepsin_like"/>
    <property type="match status" value="1"/>
</dbReference>
<feature type="region of interest" description="Disordered" evidence="1">
    <location>
        <begin position="283"/>
        <end position="306"/>
    </location>
</feature>
<dbReference type="EMBL" id="JAVXUP010000906">
    <property type="protein sequence ID" value="KAK3018983.1"/>
    <property type="molecule type" value="Genomic_DNA"/>
</dbReference>
<accession>A0AA88W416</accession>
<evidence type="ECO:0000313" key="2">
    <source>
        <dbReference type="EMBL" id="KAK3018983.1"/>
    </source>
</evidence>
<dbReference type="InterPro" id="IPR021109">
    <property type="entry name" value="Peptidase_aspartic_dom_sf"/>
</dbReference>
<dbReference type="Gene3D" id="2.40.70.10">
    <property type="entry name" value="Acid Proteases"/>
    <property type="match status" value="1"/>
</dbReference>
<feature type="region of interest" description="Disordered" evidence="1">
    <location>
        <begin position="1"/>
        <end position="75"/>
    </location>
</feature>
<dbReference type="AlphaFoldDB" id="A0AA88W416"/>
<reference evidence="2" key="1">
    <citation type="submission" date="2022-12" db="EMBL/GenBank/DDBJ databases">
        <title>Draft genome assemblies for two species of Escallonia (Escalloniales).</title>
        <authorList>
            <person name="Chanderbali A."/>
            <person name="Dervinis C."/>
            <person name="Anghel I."/>
            <person name="Soltis D."/>
            <person name="Soltis P."/>
            <person name="Zapata F."/>
        </authorList>
    </citation>
    <scope>NUCLEOTIDE SEQUENCE</scope>
    <source>
        <strain evidence="2">UCBG64.0493</strain>
        <tissue evidence="2">Leaf</tissue>
    </source>
</reference>
<dbReference type="PANTHER" id="PTHR12917:SF18">
    <property type="entry name" value="DNA DAMAGE-INDUCIBLE PROTEIN 1-LIKE"/>
    <property type="match status" value="1"/>
</dbReference>
<sequence length="314" mass="36018">MAIMKRLEDFEQRDRPTSPRHERAKDRGDSRSKSGSPKATDDELSVDKGCHSHHKEEEKKHEGSRKQGDSRDHKAHGRLKRECFYSAGPHWGRYCPHNGKIAFLEKHKGSKRDSSNRDEEACMGTLQMVNAFMQMSKEEAAEEKKSKKRWGLLYPTVDVAEKTQEALMDTRATHNFMSPRVAKWLGLKPTKDRSWFMAVNVEERPTKGVIKNVDLRTGGWTWKADFNIIDMDELGVVLGMDFMEKSSATLNPYCGVMMMARKLIHAIEALNDWMDRDAKVEEKPPDYAHPGHATLANSEKKKTGDQVKLFNRCR</sequence>
<proteinExistence type="predicted"/>
<dbReference type="Proteomes" id="UP001188597">
    <property type="component" value="Unassembled WGS sequence"/>
</dbReference>
<dbReference type="SUPFAM" id="SSF50630">
    <property type="entry name" value="Acid proteases"/>
    <property type="match status" value="1"/>
</dbReference>
<evidence type="ECO:0000313" key="3">
    <source>
        <dbReference type="Proteomes" id="UP001188597"/>
    </source>
</evidence>
<name>A0AA88W416_9ASTE</name>
<protein>
    <submittedName>
        <fullName evidence="2">Uncharacterized protein</fullName>
    </submittedName>
</protein>